<accession>A0A9Q7AEB5</accession>
<dbReference type="AlphaFoldDB" id="A0A9Q7AEB5"/>
<organism evidence="1 2">
    <name type="scientific">Aminithiophilus ramosus</name>
    <dbReference type="NCBI Taxonomy" id="3029084"/>
    <lineage>
        <taxon>Bacteria</taxon>
        <taxon>Thermotogati</taxon>
        <taxon>Synergistota</taxon>
        <taxon>Synergistia</taxon>
        <taxon>Synergistales</taxon>
        <taxon>Aminithiophilaceae</taxon>
        <taxon>Aminithiophilus</taxon>
    </lineage>
</organism>
<evidence type="ECO:0000313" key="2">
    <source>
        <dbReference type="Proteomes" id="UP000671879"/>
    </source>
</evidence>
<dbReference type="EMBL" id="CP072943">
    <property type="protein sequence ID" value="QTX32759.1"/>
    <property type="molecule type" value="Genomic_DNA"/>
</dbReference>
<gene>
    <name evidence="1" type="ORF">KAR29_02145</name>
</gene>
<evidence type="ECO:0000313" key="1">
    <source>
        <dbReference type="EMBL" id="QTX32759.1"/>
    </source>
</evidence>
<keyword evidence="2" id="KW-1185">Reference proteome</keyword>
<dbReference type="Proteomes" id="UP000671879">
    <property type="component" value="Chromosome"/>
</dbReference>
<dbReference type="KEGG" id="aram:KAR29_02145"/>
<sequence length="119" mass="13511">MNMVTCDRCSKLFGSPGPRICPTCSKELDRIYSRAREYLRDHPQERLNVHDLAEALGEESSDIDILVSTGRIRLWGEDGRVDDADDRARLLKAFQKNLSKGNSQGGTVFHTADRFRKKT</sequence>
<protein>
    <submittedName>
        <fullName evidence="1">Uncharacterized protein</fullName>
    </submittedName>
</protein>
<proteinExistence type="predicted"/>
<reference evidence="2" key="1">
    <citation type="submission" date="2021-04" db="EMBL/GenBank/DDBJ databases">
        <title>A novel Synergistetes isolate from a pyrite-forming mixed culture.</title>
        <authorList>
            <person name="Bunk B."/>
            <person name="Sproer C."/>
            <person name="Spring S."/>
            <person name="Pester M."/>
        </authorList>
    </citation>
    <scope>NUCLEOTIDE SEQUENCE [LARGE SCALE GENOMIC DNA]</scope>
    <source>
        <strain evidence="2">J.5.4.2-T.3.5.2</strain>
    </source>
</reference>
<name>A0A9Q7AEB5_9BACT</name>